<accession>A0A1G4KJE5</accession>
<dbReference type="STRING" id="1230905.A0A1G4KJE5"/>
<reference evidence="5" key="1">
    <citation type="submission" date="2016-03" db="EMBL/GenBank/DDBJ databases">
        <authorList>
            <person name="Devillers H."/>
        </authorList>
    </citation>
    <scope>NUCLEOTIDE SEQUENCE [LARGE SCALE GENOMIC DNA]</scope>
</reference>
<evidence type="ECO:0000313" key="4">
    <source>
        <dbReference type="EMBL" id="SCV04611.1"/>
    </source>
</evidence>
<dbReference type="OrthoDB" id="5414547at2759"/>
<keyword evidence="5" id="KW-1185">Reference proteome</keyword>
<sequence length="200" mass="23052">MINRDASYLKSLNQEHRVIRLLYHRNKNQHRKSIWWAQFNQLKRCVSNVIAVIERGKSSSAKKRKELCSLVGRFTGRQAGKFYYSFNGIISLGQFVTLGIVLVGILARVYDLFLRIEKELDLESSKKADESVGFACPRMSEQDLRRLTVEDFGEEIAETLSTNKPVIQETGQRNPETEIKQKKKKKKGQRKKSAIDDIFG</sequence>
<name>A0A1G4KJE5_9SACH</name>
<keyword evidence="2" id="KW-0472">Membrane</keyword>
<feature type="transmembrane region" description="Helical" evidence="2">
    <location>
        <begin position="89"/>
        <end position="110"/>
    </location>
</feature>
<dbReference type="InterPro" id="IPR047205">
    <property type="entry name" value="RMP1"/>
</dbReference>
<keyword evidence="2" id="KW-0812">Transmembrane</keyword>
<feature type="domain" description="RNase MRP protein 1 RNA binding" evidence="3">
    <location>
        <begin position="19"/>
        <end position="108"/>
    </location>
</feature>
<evidence type="ECO:0000313" key="5">
    <source>
        <dbReference type="Proteomes" id="UP000191024"/>
    </source>
</evidence>
<dbReference type="InterPro" id="IPR047204">
    <property type="entry name" value="RMP1_RBD"/>
</dbReference>
<feature type="compositionally biased region" description="Polar residues" evidence="1">
    <location>
        <begin position="162"/>
        <end position="174"/>
    </location>
</feature>
<evidence type="ECO:0000256" key="1">
    <source>
        <dbReference type="SAM" id="MobiDB-lite"/>
    </source>
</evidence>
<dbReference type="AlphaFoldDB" id="A0A1G4KJE5"/>
<dbReference type="Pfam" id="PF20945">
    <property type="entry name" value="RMP1"/>
    <property type="match status" value="1"/>
</dbReference>
<dbReference type="GO" id="GO:0000172">
    <property type="term" value="C:ribonuclease MRP complex"/>
    <property type="evidence" value="ECO:0007669"/>
    <property type="project" value="InterPro"/>
</dbReference>
<proteinExistence type="predicted"/>
<dbReference type="PANTHER" id="PTHR37792">
    <property type="entry name" value="RIBONUCLEASE MRP PROTEIN SUBUNIT RMP1"/>
    <property type="match status" value="1"/>
</dbReference>
<dbReference type="EMBL" id="LT598468">
    <property type="protein sequence ID" value="SCV04611.1"/>
    <property type="molecule type" value="Genomic_DNA"/>
</dbReference>
<dbReference type="PANTHER" id="PTHR37792:SF1">
    <property type="entry name" value="RIBONUCLEASE MRP PROTEIN SUBUNIT RMP1"/>
    <property type="match status" value="1"/>
</dbReference>
<organism evidence="4 5">
    <name type="scientific">Lachancea mirantina</name>
    <dbReference type="NCBI Taxonomy" id="1230905"/>
    <lineage>
        <taxon>Eukaryota</taxon>
        <taxon>Fungi</taxon>
        <taxon>Dikarya</taxon>
        <taxon>Ascomycota</taxon>
        <taxon>Saccharomycotina</taxon>
        <taxon>Saccharomycetes</taxon>
        <taxon>Saccharomycetales</taxon>
        <taxon>Saccharomycetaceae</taxon>
        <taxon>Lachancea</taxon>
    </lineage>
</organism>
<dbReference type="Proteomes" id="UP000191024">
    <property type="component" value="Chromosome H"/>
</dbReference>
<evidence type="ECO:0000256" key="2">
    <source>
        <dbReference type="SAM" id="Phobius"/>
    </source>
</evidence>
<feature type="region of interest" description="Disordered" evidence="1">
    <location>
        <begin position="162"/>
        <end position="200"/>
    </location>
</feature>
<evidence type="ECO:0000259" key="3">
    <source>
        <dbReference type="Pfam" id="PF20945"/>
    </source>
</evidence>
<dbReference type="GO" id="GO:0000466">
    <property type="term" value="P:maturation of 5.8S rRNA from tricistronic rRNA transcript (SSU-rRNA, 5.8S rRNA, LSU-rRNA)"/>
    <property type="evidence" value="ECO:0007669"/>
    <property type="project" value="TreeGrafter"/>
</dbReference>
<dbReference type="GO" id="GO:0042134">
    <property type="term" value="F:rRNA primary transcript binding"/>
    <property type="evidence" value="ECO:0007669"/>
    <property type="project" value="InterPro"/>
</dbReference>
<dbReference type="GO" id="GO:0000294">
    <property type="term" value="P:nuclear-transcribed mRNA catabolic process, RNase MRP-dependent"/>
    <property type="evidence" value="ECO:0007669"/>
    <property type="project" value="TreeGrafter"/>
</dbReference>
<protein>
    <submittedName>
        <fullName evidence="4">LAMI_0H17524g1_1</fullName>
    </submittedName>
</protein>
<keyword evidence="2" id="KW-1133">Transmembrane helix</keyword>
<gene>
    <name evidence="4" type="ORF">LAMI_0H17524G</name>
</gene>
<feature type="compositionally biased region" description="Basic residues" evidence="1">
    <location>
        <begin position="181"/>
        <end position="192"/>
    </location>
</feature>
<dbReference type="CDD" id="cd22573">
    <property type="entry name" value="RMP1_RBD"/>
    <property type="match status" value="1"/>
</dbReference>